<dbReference type="Gramene" id="Pp3c1_6220V3.5">
    <property type="protein sequence ID" value="Pp3c1_6220V3.5"/>
    <property type="gene ID" value="Pp3c1_6220"/>
</dbReference>
<reference evidence="2 3" key="1">
    <citation type="journal article" date="2008" name="Science">
        <title>The Physcomitrella genome reveals evolutionary insights into the conquest of land by plants.</title>
        <authorList>
            <person name="Rensing S."/>
            <person name="Lang D."/>
            <person name="Zimmer A."/>
            <person name="Terry A."/>
            <person name="Salamov A."/>
            <person name="Shapiro H."/>
            <person name="Nishiyama T."/>
            <person name="Perroud P.-F."/>
            <person name="Lindquist E."/>
            <person name="Kamisugi Y."/>
            <person name="Tanahashi T."/>
            <person name="Sakakibara K."/>
            <person name="Fujita T."/>
            <person name="Oishi K."/>
            <person name="Shin-I T."/>
            <person name="Kuroki Y."/>
            <person name="Toyoda A."/>
            <person name="Suzuki Y."/>
            <person name="Hashimoto A."/>
            <person name="Yamaguchi K."/>
            <person name="Sugano A."/>
            <person name="Kohara Y."/>
            <person name="Fujiyama A."/>
            <person name="Anterola A."/>
            <person name="Aoki S."/>
            <person name="Ashton N."/>
            <person name="Barbazuk W.B."/>
            <person name="Barker E."/>
            <person name="Bennetzen J."/>
            <person name="Bezanilla M."/>
            <person name="Blankenship R."/>
            <person name="Cho S.H."/>
            <person name="Dutcher S."/>
            <person name="Estelle M."/>
            <person name="Fawcett J.A."/>
            <person name="Gundlach H."/>
            <person name="Hanada K."/>
            <person name="Heyl A."/>
            <person name="Hicks K.A."/>
            <person name="Hugh J."/>
            <person name="Lohr M."/>
            <person name="Mayer K."/>
            <person name="Melkozernov A."/>
            <person name="Murata T."/>
            <person name="Nelson D."/>
            <person name="Pils B."/>
            <person name="Prigge M."/>
            <person name="Reiss B."/>
            <person name="Renner T."/>
            <person name="Rombauts S."/>
            <person name="Rushton P."/>
            <person name="Sanderfoot A."/>
            <person name="Schween G."/>
            <person name="Shiu S.-H."/>
            <person name="Stueber K."/>
            <person name="Theodoulou F.L."/>
            <person name="Tu H."/>
            <person name="Van de Peer Y."/>
            <person name="Verrier P.J."/>
            <person name="Waters E."/>
            <person name="Wood A."/>
            <person name="Yang L."/>
            <person name="Cove D."/>
            <person name="Cuming A."/>
            <person name="Hasebe M."/>
            <person name="Lucas S."/>
            <person name="Mishler D.B."/>
            <person name="Reski R."/>
            <person name="Grigoriev I."/>
            <person name="Quatrano R.S."/>
            <person name="Boore J.L."/>
        </authorList>
    </citation>
    <scope>NUCLEOTIDE SEQUENCE [LARGE SCALE GENOMIC DNA]</scope>
    <source>
        <strain evidence="2 3">cv. Gransden 2004</strain>
    </source>
</reference>
<accession>A0A7I4BWE1</accession>
<reference evidence="2" key="3">
    <citation type="submission" date="2020-12" db="UniProtKB">
        <authorList>
            <consortium name="EnsemblPlants"/>
        </authorList>
    </citation>
    <scope>IDENTIFICATION</scope>
</reference>
<dbReference type="CDD" id="cd19490">
    <property type="entry name" value="XRCC2"/>
    <property type="match status" value="1"/>
</dbReference>
<dbReference type="GeneID" id="112279183"/>
<dbReference type="RefSeq" id="XP_024369154.1">
    <property type="nucleotide sequence ID" value="XM_024513386.2"/>
</dbReference>
<dbReference type="GO" id="GO:0003677">
    <property type="term" value="F:DNA binding"/>
    <property type="evidence" value="ECO:0007669"/>
    <property type="project" value="InterPro"/>
</dbReference>
<dbReference type="EMBL" id="ABEU02000001">
    <property type="status" value="NOT_ANNOTATED_CDS"/>
    <property type="molecule type" value="Genomic_DNA"/>
</dbReference>
<evidence type="ECO:0000313" key="3">
    <source>
        <dbReference type="Proteomes" id="UP000006727"/>
    </source>
</evidence>
<keyword evidence="3" id="KW-1185">Reference proteome</keyword>
<dbReference type="GO" id="GO:0033063">
    <property type="term" value="C:Rad51B-Rad51C-Rad51D-XRCC2 complex"/>
    <property type="evidence" value="ECO:0007669"/>
    <property type="project" value="InterPro"/>
</dbReference>
<dbReference type="RefSeq" id="XP_024369147.1">
    <property type="nucleotide sequence ID" value="XM_024513379.2"/>
</dbReference>
<dbReference type="GO" id="GO:0005524">
    <property type="term" value="F:ATP binding"/>
    <property type="evidence" value="ECO:0007669"/>
    <property type="project" value="InterPro"/>
</dbReference>
<name>A0A7I4BWE1_PHYPA</name>
<dbReference type="EnsemblPlants" id="Pp3c1_6220V3.6">
    <property type="protein sequence ID" value="Pp3c1_6220V3.6"/>
    <property type="gene ID" value="Pp3c1_6220"/>
</dbReference>
<dbReference type="PANTHER" id="PTHR46644:SF2">
    <property type="entry name" value="DNA REPAIR PROTEIN XRCC2"/>
    <property type="match status" value="1"/>
</dbReference>
<sequence length="324" mass="36737">MEVEEWVMGHETAQNMLRRIGPRTTGLAPLVPALQRIVNLHGRHVVEVAGASGSAKSEFLLQAAVKCLLPKQGYDGWDGGVLWFDLDGHFDVLRLVRLLQAHIHQEARRRYEEGNEEEDEMEDGEQVLETCMERFFYTRCYSSLEFISALKSSRNHLLRAQTCGKGFRILVIDSIAAFYWLDRSAPFKGGAGNPSLSLQGAMQAVVRELKELRKLSQPTGLLVMASKCNIYSSNFSDTNDWASGLRKDNRQVDSAHEKDSRRSGLQQREFMPAVWQEFITHRLLLQSKVADGTETLFSAEWLRPALLNVDEFTINDTGFMLTNR</sequence>
<dbReference type="Proteomes" id="UP000006727">
    <property type="component" value="Chromosome 1"/>
</dbReference>
<dbReference type="GO" id="GO:0005657">
    <property type="term" value="C:replication fork"/>
    <property type="evidence" value="ECO:0007669"/>
    <property type="project" value="InterPro"/>
</dbReference>
<feature type="domain" description="RecA family profile 1" evidence="1">
    <location>
        <begin position="19"/>
        <end position="230"/>
    </location>
</feature>
<protein>
    <recommendedName>
        <fullName evidence="1">RecA family profile 1 domain-containing protein</fullName>
    </recommendedName>
</protein>
<proteinExistence type="predicted"/>
<dbReference type="GO" id="GO:0000724">
    <property type="term" value="P:double-strand break repair via homologous recombination"/>
    <property type="evidence" value="ECO:0007669"/>
    <property type="project" value="InterPro"/>
</dbReference>
<dbReference type="OrthoDB" id="420422at2759"/>
<evidence type="ECO:0000313" key="2">
    <source>
        <dbReference type="EnsemblPlants" id="Pp3c1_6220V3.5"/>
    </source>
</evidence>
<dbReference type="AlphaFoldDB" id="A0A7I4BWE1"/>
<dbReference type="InterPro" id="IPR030547">
    <property type="entry name" value="XRCC2"/>
</dbReference>
<evidence type="ECO:0000259" key="1">
    <source>
        <dbReference type="PROSITE" id="PS50162"/>
    </source>
</evidence>
<reference evidence="2 3" key="2">
    <citation type="journal article" date="2018" name="Plant J.">
        <title>The Physcomitrella patens chromosome-scale assembly reveals moss genome structure and evolution.</title>
        <authorList>
            <person name="Lang D."/>
            <person name="Ullrich K.K."/>
            <person name="Murat F."/>
            <person name="Fuchs J."/>
            <person name="Jenkins J."/>
            <person name="Haas F.B."/>
            <person name="Piednoel M."/>
            <person name="Gundlach H."/>
            <person name="Van Bel M."/>
            <person name="Meyberg R."/>
            <person name="Vives C."/>
            <person name="Morata J."/>
            <person name="Symeonidi A."/>
            <person name="Hiss M."/>
            <person name="Muchero W."/>
            <person name="Kamisugi Y."/>
            <person name="Saleh O."/>
            <person name="Blanc G."/>
            <person name="Decker E.L."/>
            <person name="van Gessel N."/>
            <person name="Grimwood J."/>
            <person name="Hayes R.D."/>
            <person name="Graham S.W."/>
            <person name="Gunter L.E."/>
            <person name="McDaniel S.F."/>
            <person name="Hoernstein S.N.W."/>
            <person name="Larsson A."/>
            <person name="Li F.W."/>
            <person name="Perroud P.F."/>
            <person name="Phillips J."/>
            <person name="Ranjan P."/>
            <person name="Rokshar D.S."/>
            <person name="Rothfels C.J."/>
            <person name="Schneider L."/>
            <person name="Shu S."/>
            <person name="Stevenson D.W."/>
            <person name="Thummler F."/>
            <person name="Tillich M."/>
            <person name="Villarreal Aguilar J.C."/>
            <person name="Widiez T."/>
            <person name="Wong G.K."/>
            <person name="Wymore A."/>
            <person name="Zhang Y."/>
            <person name="Zimmer A.D."/>
            <person name="Quatrano R.S."/>
            <person name="Mayer K.F.X."/>
            <person name="Goodstein D."/>
            <person name="Casacuberta J.M."/>
            <person name="Vandepoele K."/>
            <person name="Reski R."/>
            <person name="Cuming A.C."/>
            <person name="Tuskan G.A."/>
            <person name="Maumus F."/>
            <person name="Salse J."/>
            <person name="Schmutz J."/>
            <person name="Rensing S.A."/>
        </authorList>
    </citation>
    <scope>NUCLEOTIDE SEQUENCE [LARGE SCALE GENOMIC DNA]</scope>
    <source>
        <strain evidence="2 3">cv. Gransden 2004</strain>
    </source>
</reference>
<dbReference type="PANTHER" id="PTHR46644">
    <property type="entry name" value="DNA REPAIR PROTEIN XRCC2"/>
    <property type="match status" value="1"/>
</dbReference>
<dbReference type="KEGG" id="ppp:112279183"/>
<gene>
    <name evidence="2" type="primary">LOC112279183</name>
</gene>
<dbReference type="Gene3D" id="3.40.50.300">
    <property type="entry name" value="P-loop containing nucleotide triphosphate hydrolases"/>
    <property type="match status" value="1"/>
</dbReference>
<dbReference type="Gramene" id="Pp3c1_6220V3.6">
    <property type="protein sequence ID" value="Pp3c1_6220V3.6"/>
    <property type="gene ID" value="Pp3c1_6220"/>
</dbReference>
<dbReference type="EnsemblPlants" id="Pp3c1_6220V3.5">
    <property type="protein sequence ID" value="Pp3c1_6220V3.5"/>
    <property type="gene ID" value="Pp3c1_6220"/>
</dbReference>
<dbReference type="SUPFAM" id="SSF52540">
    <property type="entry name" value="P-loop containing nucleoside triphosphate hydrolases"/>
    <property type="match status" value="1"/>
</dbReference>
<dbReference type="InterPro" id="IPR027417">
    <property type="entry name" value="P-loop_NTPase"/>
</dbReference>
<dbReference type="InterPro" id="IPR020588">
    <property type="entry name" value="RecA_ATP-bd"/>
</dbReference>
<organism evidence="2 3">
    <name type="scientific">Physcomitrium patens</name>
    <name type="common">Spreading-leaved earth moss</name>
    <name type="synonym">Physcomitrella patens</name>
    <dbReference type="NCBI Taxonomy" id="3218"/>
    <lineage>
        <taxon>Eukaryota</taxon>
        <taxon>Viridiplantae</taxon>
        <taxon>Streptophyta</taxon>
        <taxon>Embryophyta</taxon>
        <taxon>Bryophyta</taxon>
        <taxon>Bryophytina</taxon>
        <taxon>Bryopsida</taxon>
        <taxon>Funariidae</taxon>
        <taxon>Funariales</taxon>
        <taxon>Funariaceae</taxon>
        <taxon>Physcomitrium</taxon>
    </lineage>
</organism>
<dbReference type="GO" id="GO:0140664">
    <property type="term" value="F:ATP-dependent DNA damage sensor activity"/>
    <property type="evidence" value="ECO:0007669"/>
    <property type="project" value="InterPro"/>
</dbReference>
<dbReference type="PROSITE" id="PS50162">
    <property type="entry name" value="RECA_2"/>
    <property type="match status" value="1"/>
</dbReference>